<dbReference type="Pfam" id="PF10003">
    <property type="entry name" value="DUF2244"/>
    <property type="match status" value="1"/>
</dbReference>
<dbReference type="RefSeq" id="WP_101751934.1">
    <property type="nucleotide sequence ID" value="NZ_CP025430.1"/>
</dbReference>
<evidence type="ECO:0000256" key="1">
    <source>
        <dbReference type="SAM" id="Phobius"/>
    </source>
</evidence>
<sequence length="159" mass="18284">MPYAWTNRNEGGAELVLWPFRSLPRKGFVWFIGVTVVLLTVPLAAVLGTAVLWGLLPFMALAVGGIWWGLQRSYRSGETREVLRMDRQRLSIHRSDPGRAARDWETNTYWARPVLRKGPVEDYLTVTDGQREIELGAFLTPEERRELHGELLRRLADLR</sequence>
<gene>
    <name evidence="2" type="ORF">CX676_06740</name>
</gene>
<keyword evidence="1" id="KW-0472">Membrane</keyword>
<dbReference type="InterPro" id="IPR019253">
    <property type="entry name" value="DUF2244_TM"/>
</dbReference>
<proteinExistence type="predicted"/>
<dbReference type="EMBL" id="CP025430">
    <property type="protein sequence ID" value="AUH63893.1"/>
    <property type="molecule type" value="Genomic_DNA"/>
</dbReference>
<dbReference type="AlphaFoldDB" id="A0A2H5EX95"/>
<dbReference type="Proteomes" id="UP000234530">
    <property type="component" value="Chromosome"/>
</dbReference>
<evidence type="ECO:0000313" key="3">
    <source>
        <dbReference type="Proteomes" id="UP000234530"/>
    </source>
</evidence>
<reference evidence="2 3" key="1">
    <citation type="journal article" date="2013" name="Antonie Van Leeuwenhoek">
        <title>Paracoccus zhejiangensis sp. nov., isolated from activated sludge in wastewater-treatment system.</title>
        <authorList>
            <person name="Wu Z.G."/>
            <person name="Zhang D.F."/>
            <person name="Liu Y.L."/>
            <person name="Wang F."/>
            <person name="Jiang X."/>
            <person name="Li C."/>
            <person name="Li S.P."/>
            <person name="Hong Q."/>
            <person name="Li W.J."/>
        </authorList>
    </citation>
    <scope>NUCLEOTIDE SEQUENCE [LARGE SCALE GENOMIC DNA]</scope>
    <source>
        <strain evidence="2 3">J6</strain>
    </source>
</reference>
<name>A0A2H5EX95_9RHOB</name>
<dbReference type="KEGG" id="pzh:CX676_06740"/>
<keyword evidence="3" id="KW-1185">Reference proteome</keyword>
<accession>A0A2H5EX95</accession>
<evidence type="ECO:0000313" key="2">
    <source>
        <dbReference type="EMBL" id="AUH63893.1"/>
    </source>
</evidence>
<keyword evidence="1" id="KW-1133">Transmembrane helix</keyword>
<feature type="transmembrane region" description="Helical" evidence="1">
    <location>
        <begin position="27"/>
        <end position="45"/>
    </location>
</feature>
<keyword evidence="1" id="KW-0812">Transmembrane</keyword>
<feature type="transmembrane region" description="Helical" evidence="1">
    <location>
        <begin position="51"/>
        <end position="70"/>
    </location>
</feature>
<protein>
    <submittedName>
        <fullName evidence="2">DUF2244 domain-containing protein</fullName>
    </submittedName>
</protein>
<dbReference type="OrthoDB" id="9808190at2"/>
<organism evidence="2 3">
    <name type="scientific">Paracoccus zhejiangensis</name>
    <dbReference type="NCBI Taxonomy" id="1077935"/>
    <lineage>
        <taxon>Bacteria</taxon>
        <taxon>Pseudomonadati</taxon>
        <taxon>Pseudomonadota</taxon>
        <taxon>Alphaproteobacteria</taxon>
        <taxon>Rhodobacterales</taxon>
        <taxon>Paracoccaceae</taxon>
        <taxon>Paracoccus</taxon>
    </lineage>
</organism>